<accession>A0A2K2D465</accession>
<dbReference type="InParanoid" id="A0A2K2D465"/>
<gene>
    <name evidence="2" type="ORF">BRADI_3g48806v3</name>
</gene>
<protein>
    <submittedName>
        <fullName evidence="2 3">Uncharacterized protein</fullName>
    </submittedName>
</protein>
<keyword evidence="1" id="KW-1133">Transmembrane helix</keyword>
<dbReference type="Proteomes" id="UP000008810">
    <property type="component" value="Chromosome 3"/>
</dbReference>
<evidence type="ECO:0000313" key="3">
    <source>
        <dbReference type="EnsemblPlants" id="PNT69065"/>
    </source>
</evidence>
<evidence type="ECO:0000313" key="4">
    <source>
        <dbReference type="Proteomes" id="UP000008810"/>
    </source>
</evidence>
<dbReference type="EnsemblPlants" id="PNT69065">
    <property type="protein sequence ID" value="PNT69065"/>
    <property type="gene ID" value="BRADI_3g48806v3"/>
</dbReference>
<evidence type="ECO:0000256" key="1">
    <source>
        <dbReference type="SAM" id="Phobius"/>
    </source>
</evidence>
<reference evidence="3" key="3">
    <citation type="submission" date="2018-08" db="UniProtKB">
        <authorList>
            <consortium name="EnsemblPlants"/>
        </authorList>
    </citation>
    <scope>IDENTIFICATION</scope>
    <source>
        <strain evidence="3">cv. Bd21</strain>
    </source>
</reference>
<evidence type="ECO:0000313" key="2">
    <source>
        <dbReference type="EMBL" id="PNT69065.1"/>
    </source>
</evidence>
<feature type="transmembrane region" description="Helical" evidence="1">
    <location>
        <begin position="24"/>
        <end position="43"/>
    </location>
</feature>
<dbReference type="EMBL" id="CM000882">
    <property type="protein sequence ID" value="PNT69065.1"/>
    <property type="molecule type" value="Genomic_DNA"/>
</dbReference>
<proteinExistence type="predicted"/>
<reference evidence="2" key="2">
    <citation type="submission" date="2017-06" db="EMBL/GenBank/DDBJ databases">
        <title>WGS assembly of Brachypodium distachyon.</title>
        <authorList>
            <consortium name="The International Brachypodium Initiative"/>
            <person name="Lucas S."/>
            <person name="Harmon-Smith M."/>
            <person name="Lail K."/>
            <person name="Tice H."/>
            <person name="Grimwood J."/>
            <person name="Bruce D."/>
            <person name="Barry K."/>
            <person name="Shu S."/>
            <person name="Lindquist E."/>
            <person name="Wang M."/>
            <person name="Pitluck S."/>
            <person name="Vogel J.P."/>
            <person name="Garvin D.F."/>
            <person name="Mockler T.C."/>
            <person name="Schmutz J."/>
            <person name="Rokhsar D."/>
            <person name="Bevan M.W."/>
        </authorList>
    </citation>
    <scope>NUCLEOTIDE SEQUENCE</scope>
    <source>
        <strain evidence="2">Bd21</strain>
    </source>
</reference>
<organism evidence="2">
    <name type="scientific">Brachypodium distachyon</name>
    <name type="common">Purple false brome</name>
    <name type="synonym">Trachynia distachya</name>
    <dbReference type="NCBI Taxonomy" id="15368"/>
    <lineage>
        <taxon>Eukaryota</taxon>
        <taxon>Viridiplantae</taxon>
        <taxon>Streptophyta</taxon>
        <taxon>Embryophyta</taxon>
        <taxon>Tracheophyta</taxon>
        <taxon>Spermatophyta</taxon>
        <taxon>Magnoliopsida</taxon>
        <taxon>Liliopsida</taxon>
        <taxon>Poales</taxon>
        <taxon>Poaceae</taxon>
        <taxon>BOP clade</taxon>
        <taxon>Pooideae</taxon>
        <taxon>Stipodae</taxon>
        <taxon>Brachypodieae</taxon>
        <taxon>Brachypodium</taxon>
    </lineage>
</organism>
<dbReference type="Gramene" id="PNT69065">
    <property type="protein sequence ID" value="PNT69065"/>
    <property type="gene ID" value="BRADI_3g48806v3"/>
</dbReference>
<keyword evidence="1" id="KW-0812">Transmembrane</keyword>
<dbReference type="AlphaFoldDB" id="A0A2K2D465"/>
<reference evidence="2 3" key="1">
    <citation type="journal article" date="2010" name="Nature">
        <title>Genome sequencing and analysis of the model grass Brachypodium distachyon.</title>
        <authorList>
            <consortium name="International Brachypodium Initiative"/>
        </authorList>
    </citation>
    <scope>NUCLEOTIDE SEQUENCE [LARGE SCALE GENOMIC DNA]</scope>
    <source>
        <strain evidence="2 3">Bd21</strain>
    </source>
</reference>
<keyword evidence="4" id="KW-1185">Reference proteome</keyword>
<keyword evidence="1" id="KW-0472">Membrane</keyword>
<sequence length="57" mass="6340">MPEAAVLAAASWGNLGFFKEYLKVFVYFICLVLIGNSMTEVAMPSQIKRSNEDLAVR</sequence>
<name>A0A2K2D465_BRADI</name>